<protein>
    <submittedName>
        <fullName evidence="7">Chalcone synthase</fullName>
    </submittedName>
</protein>
<dbReference type="GO" id="GO:0030639">
    <property type="term" value="P:polyketide biosynthetic process"/>
    <property type="evidence" value="ECO:0007669"/>
    <property type="project" value="TreeGrafter"/>
</dbReference>
<gene>
    <name evidence="7" type="ORF">N784_12475</name>
</gene>
<dbReference type="SUPFAM" id="SSF53901">
    <property type="entry name" value="Thiolase-like"/>
    <property type="match status" value="2"/>
</dbReference>
<dbReference type="STRING" id="1385512.N784_12475"/>
<keyword evidence="2" id="KW-0808">Transferase</keyword>
<feature type="active site" description="Acyl-thioester intermediate" evidence="4">
    <location>
        <position position="143"/>
    </location>
</feature>
<dbReference type="InterPro" id="IPR018088">
    <property type="entry name" value="Chalcone/stilbene_synthase_AS"/>
</dbReference>
<evidence type="ECO:0000313" key="7">
    <source>
        <dbReference type="EMBL" id="KGX87915.1"/>
    </source>
</evidence>
<evidence type="ECO:0000256" key="3">
    <source>
        <dbReference type="ARBA" id="ARBA00023315"/>
    </source>
</evidence>
<evidence type="ECO:0000256" key="4">
    <source>
        <dbReference type="PIRSR" id="PIRSR000451-1"/>
    </source>
</evidence>
<evidence type="ECO:0000256" key="2">
    <source>
        <dbReference type="ARBA" id="ARBA00022679"/>
    </source>
</evidence>
<dbReference type="InterPro" id="IPR016039">
    <property type="entry name" value="Thiolase-like"/>
</dbReference>
<proteinExistence type="inferred from homology"/>
<comment type="similarity">
    <text evidence="1">Belongs to the thiolase-like superfamily. Chalcone/stilbene synthases family.</text>
</comment>
<dbReference type="InterPro" id="IPR011141">
    <property type="entry name" value="Polyketide_synthase_type-III"/>
</dbReference>
<dbReference type="CDD" id="cd00831">
    <property type="entry name" value="CHS_like"/>
    <property type="match status" value="1"/>
</dbReference>
<name>A0A0A5G9W6_9BACI</name>
<organism evidence="7 8">
    <name type="scientific">Pontibacillus litoralis JSM 072002</name>
    <dbReference type="NCBI Taxonomy" id="1385512"/>
    <lineage>
        <taxon>Bacteria</taxon>
        <taxon>Bacillati</taxon>
        <taxon>Bacillota</taxon>
        <taxon>Bacilli</taxon>
        <taxon>Bacillales</taxon>
        <taxon>Bacillaceae</taxon>
        <taxon>Pontibacillus</taxon>
    </lineage>
</organism>
<feature type="domain" description="Chalcone/stilbene synthase N-terminal" evidence="5">
    <location>
        <begin position="65"/>
        <end position="206"/>
    </location>
</feature>
<keyword evidence="3" id="KW-0012">Acyltransferase</keyword>
<dbReference type="PIRSF" id="PIRSF000451">
    <property type="entry name" value="PKS_III"/>
    <property type="match status" value="1"/>
</dbReference>
<evidence type="ECO:0000259" key="6">
    <source>
        <dbReference type="Pfam" id="PF02797"/>
    </source>
</evidence>
<comment type="caution">
    <text evidence="7">The sequence shown here is derived from an EMBL/GenBank/DDBJ whole genome shotgun (WGS) entry which is preliminary data.</text>
</comment>
<dbReference type="eggNOG" id="COG3424">
    <property type="taxonomic scope" value="Bacteria"/>
</dbReference>
<dbReference type="Gene3D" id="3.40.47.10">
    <property type="match status" value="2"/>
</dbReference>
<dbReference type="InterPro" id="IPR001099">
    <property type="entry name" value="Chalcone/stilbene_synt_N"/>
</dbReference>
<reference evidence="7 8" key="1">
    <citation type="submission" date="2013-08" db="EMBL/GenBank/DDBJ databases">
        <authorList>
            <person name="Huang J."/>
            <person name="Wang G."/>
        </authorList>
    </citation>
    <scope>NUCLEOTIDE SEQUENCE [LARGE SCALE GENOMIC DNA]</scope>
    <source>
        <strain evidence="7 8">JSM 072002</strain>
    </source>
</reference>
<dbReference type="OrthoDB" id="9786288at2"/>
<feature type="domain" description="Chalcone/stilbene synthase C-terminal" evidence="6">
    <location>
        <begin position="223"/>
        <end position="350"/>
    </location>
</feature>
<dbReference type="InterPro" id="IPR012328">
    <property type="entry name" value="Chalcone/stilbene_synt_C"/>
</dbReference>
<dbReference type="GO" id="GO:0016747">
    <property type="term" value="F:acyltransferase activity, transferring groups other than amino-acyl groups"/>
    <property type="evidence" value="ECO:0007669"/>
    <property type="project" value="InterPro"/>
</dbReference>
<dbReference type="PANTHER" id="PTHR11877">
    <property type="entry name" value="HYDROXYMETHYLGLUTARYL-COA SYNTHASE"/>
    <property type="match status" value="1"/>
</dbReference>
<keyword evidence="8" id="KW-1185">Reference proteome</keyword>
<dbReference type="RefSeq" id="WP_036832850.1">
    <property type="nucleotide sequence ID" value="NZ_AVPG01000004.1"/>
</dbReference>
<dbReference type="AlphaFoldDB" id="A0A0A5G9W6"/>
<dbReference type="Pfam" id="PF02797">
    <property type="entry name" value="Chal_sti_synt_C"/>
    <property type="match status" value="1"/>
</dbReference>
<dbReference type="PROSITE" id="PS00441">
    <property type="entry name" value="CHALCONE_SYNTH"/>
    <property type="match status" value="1"/>
</dbReference>
<evidence type="ECO:0000256" key="1">
    <source>
        <dbReference type="ARBA" id="ARBA00005531"/>
    </source>
</evidence>
<evidence type="ECO:0000259" key="5">
    <source>
        <dbReference type="Pfam" id="PF00195"/>
    </source>
</evidence>
<dbReference type="EMBL" id="AVPG01000004">
    <property type="protein sequence ID" value="KGX87915.1"/>
    <property type="molecule type" value="Genomic_DNA"/>
</dbReference>
<dbReference type="Proteomes" id="UP000030401">
    <property type="component" value="Unassembled WGS sequence"/>
</dbReference>
<sequence length="360" mass="40182">MSMIASIGYSLPENELLQSEARPFIESLFSKSRDISRLLPVFDHAAVHKRQFVMPIQWYTEPHGFHERNTIYEQKAAEHGLKAIDQCLHNDSMLASAIPYDEVDMVIYISSTGIATPTMDARFMNERPFRDDVKRLPVWGLGCAGGGAAFARAYDYVQSYPNENVLIVCVELCSLTFLKDDHRKSNIIGTALFGDGIAAALVIGSNSNIRSMVKKPAPTITATSSKLLQDSLDVMGWNTIDEGFQVVFAKSIPHIVETFWKEHVQCFEQKYKLNTKEMPFFVAHPGGKKVLEAYASTLHCSSTALRCSYDVLREHGNMSSATVLHVLKKYMEENHPVGTKSMLAALGPGFSSELLHLEWA</sequence>
<dbReference type="PANTHER" id="PTHR11877:SF99">
    <property type="entry name" value="1,3,6,8-TETRAHYDROXYNAPHTHALENE SYNTHASE"/>
    <property type="match status" value="1"/>
</dbReference>
<accession>A0A0A5G9W6</accession>
<dbReference type="Pfam" id="PF00195">
    <property type="entry name" value="Chal_sti_synt_N"/>
    <property type="match status" value="1"/>
</dbReference>
<evidence type="ECO:0000313" key="8">
    <source>
        <dbReference type="Proteomes" id="UP000030401"/>
    </source>
</evidence>